<organism evidence="2 3">
    <name type="scientific">Planococcus shenhongbingii</name>
    <dbReference type="NCBI Taxonomy" id="3058398"/>
    <lineage>
        <taxon>Bacteria</taxon>
        <taxon>Bacillati</taxon>
        <taxon>Bacillota</taxon>
        <taxon>Bacilli</taxon>
        <taxon>Bacillales</taxon>
        <taxon>Caryophanaceae</taxon>
        <taxon>Planococcus</taxon>
    </lineage>
</organism>
<gene>
    <name evidence="2" type="ORF">QWY13_11150</name>
</gene>
<reference evidence="2 3" key="1">
    <citation type="submission" date="2023-07" db="EMBL/GenBank/DDBJ databases">
        <title>Novel species in genus Planococcus.</title>
        <authorList>
            <person name="Ning S."/>
        </authorList>
    </citation>
    <scope>NUCLEOTIDE SEQUENCE [LARGE SCALE GENOMIC DNA]</scope>
    <source>
        <strain evidence="2 3">N017</strain>
    </source>
</reference>
<accession>A0ABT8NED1</accession>
<sequence length="250" mass="27702">MTSIIAEKSHLFYARVAGLGLLIVILTTLILNMFVFGSLFIPGDAAATVTSITANDLLFRLGIAVFTLVIILEVVVAWALYILLRQVNKSLALLTALFRLIYTATLAASTFNFLSLLQLIQQEIYLEVLETNQFHAQVIFLMDAIYHGGFIGLVFLGFHLLLLGYLVFKSAFMSKIIGILVMLAGLGYLFDNFAFLLVANYIEYETIFVLVPFFLGIIGELALAIWLLAKGKKISKMEPTKASYEEGVNP</sequence>
<name>A0ABT8NED1_9BACL</name>
<proteinExistence type="predicted"/>
<dbReference type="InterPro" id="IPR025495">
    <property type="entry name" value="DUF4386"/>
</dbReference>
<keyword evidence="1" id="KW-0472">Membrane</keyword>
<comment type="caution">
    <text evidence="2">The sequence shown here is derived from an EMBL/GenBank/DDBJ whole genome shotgun (WGS) entry which is preliminary data.</text>
</comment>
<feature type="transmembrane region" description="Helical" evidence="1">
    <location>
        <begin position="61"/>
        <end position="84"/>
    </location>
</feature>
<feature type="transmembrane region" description="Helical" evidence="1">
    <location>
        <begin position="207"/>
        <end position="229"/>
    </location>
</feature>
<keyword evidence="1" id="KW-1133">Transmembrane helix</keyword>
<feature type="transmembrane region" description="Helical" evidence="1">
    <location>
        <begin position="144"/>
        <end position="168"/>
    </location>
</feature>
<dbReference type="Pfam" id="PF14329">
    <property type="entry name" value="DUF4386"/>
    <property type="match status" value="1"/>
</dbReference>
<feature type="transmembrane region" description="Helical" evidence="1">
    <location>
        <begin position="180"/>
        <end position="201"/>
    </location>
</feature>
<dbReference type="EMBL" id="JAUJWU010000002">
    <property type="protein sequence ID" value="MDN7246064.1"/>
    <property type="molecule type" value="Genomic_DNA"/>
</dbReference>
<evidence type="ECO:0000313" key="3">
    <source>
        <dbReference type="Proteomes" id="UP001172142"/>
    </source>
</evidence>
<evidence type="ECO:0000313" key="2">
    <source>
        <dbReference type="EMBL" id="MDN7246064.1"/>
    </source>
</evidence>
<dbReference type="Proteomes" id="UP001172142">
    <property type="component" value="Unassembled WGS sequence"/>
</dbReference>
<keyword evidence="3" id="KW-1185">Reference proteome</keyword>
<keyword evidence="1" id="KW-0812">Transmembrane</keyword>
<feature type="transmembrane region" description="Helical" evidence="1">
    <location>
        <begin position="12"/>
        <end position="41"/>
    </location>
</feature>
<dbReference type="RefSeq" id="WP_301856671.1">
    <property type="nucleotide sequence ID" value="NZ_JAUJWU010000002.1"/>
</dbReference>
<feature type="transmembrane region" description="Helical" evidence="1">
    <location>
        <begin position="96"/>
        <end position="120"/>
    </location>
</feature>
<protein>
    <submittedName>
        <fullName evidence="2">DUF4386 domain-containing protein</fullName>
    </submittedName>
</protein>
<evidence type="ECO:0000256" key="1">
    <source>
        <dbReference type="SAM" id="Phobius"/>
    </source>
</evidence>